<dbReference type="Proteomes" id="UP000388235">
    <property type="component" value="Chromosome"/>
</dbReference>
<dbReference type="GO" id="GO:0006420">
    <property type="term" value="P:arginyl-tRNA aminoacylation"/>
    <property type="evidence" value="ECO:0007669"/>
    <property type="project" value="InterPro"/>
</dbReference>
<gene>
    <name evidence="11" type="primary">glyS</name>
    <name evidence="13" type="ORF">GH975_00695</name>
</gene>
<evidence type="ECO:0000259" key="12">
    <source>
        <dbReference type="Pfam" id="PF05746"/>
    </source>
</evidence>
<evidence type="ECO:0000256" key="1">
    <source>
        <dbReference type="ARBA" id="ARBA00004496"/>
    </source>
</evidence>
<dbReference type="PANTHER" id="PTHR30075">
    <property type="entry name" value="GLYCYL-TRNA SYNTHETASE"/>
    <property type="match status" value="1"/>
</dbReference>
<evidence type="ECO:0000256" key="7">
    <source>
        <dbReference type="ARBA" id="ARBA00022840"/>
    </source>
</evidence>
<protein>
    <recommendedName>
        <fullName evidence="11">Glycine--tRNA ligase beta subunit</fullName>
        <ecNumber evidence="11">6.1.1.14</ecNumber>
    </recommendedName>
    <alternativeName>
        <fullName evidence="11">Glycyl-tRNA synthetase beta subunit</fullName>
        <shortName evidence="11">GlyRS</shortName>
    </alternativeName>
</protein>
<keyword evidence="4 11" id="KW-0963">Cytoplasm</keyword>
<dbReference type="GO" id="GO:0006426">
    <property type="term" value="P:glycyl-tRNA aminoacylation"/>
    <property type="evidence" value="ECO:0007669"/>
    <property type="project" value="UniProtKB-UniRule"/>
</dbReference>
<keyword evidence="8 11" id="KW-0648">Protein biosynthesis</keyword>
<evidence type="ECO:0000256" key="3">
    <source>
        <dbReference type="ARBA" id="ARBA00011209"/>
    </source>
</evidence>
<sequence length="690" mass="74127">MSTQDFLFELGCEELPTSALKKAGTDLVTAIRSRLDKSGLNFSRIEGIAAPRRLGVLVRDLELQQPDQRIVLRGPSKAVGFDEQGQPSRALLGFCNKNGIQPGDLSEIETPKGVWLEYQGTQPGAAAAAVMPALCCEAIDALPLPKRMRWGSTRQEFTRPVLWLVMMLGEDVLPATLFDRQSGNQSRGHRVHSPGTITIETAGAYFDTLRAQRVIAAFDERRDRVKALAESQSLAGQFTVVTDDSLVDEVCALVEWPVPLMGQFDPSFLDVPSEALISSMKEHQKYFHVVDPEGALTHRFVTMANLESKDPALVIQGNETVLRARLSDAKFFWDTDLKTPLASRAAQMDKIVFHEALGTLGDKCRRAGSIAAGIAPMFHVKPEQAKQASLLAKCDLLSEMVLEFADLQGLMGTYYARREGIASDIAEALHEVYKPAGANDDTPATATGQVIALADKLDTLVGLFAVGQPPTGSKDPFALRRAALGILRIVADHGQAVDLGQWIDRAYQAQGSLATNSEAPAQVRQFFRDRLKVMLTGAGYKAEVFEAVMAAHPSLDPVTISARVRVLSASLGSDDLVQVAAGSKRIANLLDKAAADQGTPIDPALFAEPAEIDLNRATEQAGTAVKGALNDGDFGAALSALAALRGPIDAYFDCVMVNADDNAVKANRLAALGQLQGLFAQVADLSQVSA</sequence>
<dbReference type="InterPro" id="IPR006194">
    <property type="entry name" value="Gly-tRNA-synth_heterodimer"/>
</dbReference>
<dbReference type="SUPFAM" id="SSF109604">
    <property type="entry name" value="HD-domain/PDEase-like"/>
    <property type="match status" value="1"/>
</dbReference>
<comment type="similarity">
    <text evidence="2 11">Belongs to the class-II aminoacyl-tRNA synthetase family.</text>
</comment>
<dbReference type="NCBIfam" id="TIGR00211">
    <property type="entry name" value="glyS"/>
    <property type="match status" value="1"/>
</dbReference>
<evidence type="ECO:0000256" key="2">
    <source>
        <dbReference type="ARBA" id="ARBA00008226"/>
    </source>
</evidence>
<dbReference type="EC" id="6.1.1.14" evidence="11"/>
<proteinExistence type="inferred from homology"/>
<dbReference type="EMBL" id="CP045871">
    <property type="protein sequence ID" value="QGG79152.1"/>
    <property type="molecule type" value="Genomic_DNA"/>
</dbReference>
<evidence type="ECO:0000256" key="10">
    <source>
        <dbReference type="ARBA" id="ARBA00047937"/>
    </source>
</evidence>
<dbReference type="PROSITE" id="PS50861">
    <property type="entry name" value="AA_TRNA_LIGASE_II_GLYAB"/>
    <property type="match status" value="1"/>
</dbReference>
<dbReference type="InterPro" id="IPR008909">
    <property type="entry name" value="DALR_anticod-bd"/>
</dbReference>
<dbReference type="GO" id="GO:0004814">
    <property type="term" value="F:arginine-tRNA ligase activity"/>
    <property type="evidence" value="ECO:0007669"/>
    <property type="project" value="InterPro"/>
</dbReference>
<dbReference type="PANTHER" id="PTHR30075:SF2">
    <property type="entry name" value="GLYCINE--TRNA LIGASE, CHLOROPLASTIC_MITOCHONDRIAL 2"/>
    <property type="match status" value="1"/>
</dbReference>
<keyword evidence="14" id="KW-1185">Reference proteome</keyword>
<dbReference type="GO" id="GO:0005829">
    <property type="term" value="C:cytosol"/>
    <property type="evidence" value="ECO:0007669"/>
    <property type="project" value="TreeGrafter"/>
</dbReference>
<keyword evidence="6 11" id="KW-0547">Nucleotide-binding</keyword>
<dbReference type="HAMAP" id="MF_00255">
    <property type="entry name" value="Gly_tRNA_synth_beta"/>
    <property type="match status" value="1"/>
</dbReference>
<evidence type="ECO:0000313" key="13">
    <source>
        <dbReference type="EMBL" id="QGG79152.1"/>
    </source>
</evidence>
<dbReference type="OrthoDB" id="9775440at2"/>
<accession>A0A5Q2QAB4</accession>
<dbReference type="PRINTS" id="PR01045">
    <property type="entry name" value="TRNASYNTHGB"/>
</dbReference>
<comment type="subunit">
    <text evidence="3 11">Tetramer of two alpha and two beta subunits.</text>
</comment>
<evidence type="ECO:0000256" key="4">
    <source>
        <dbReference type="ARBA" id="ARBA00022490"/>
    </source>
</evidence>
<evidence type="ECO:0000256" key="9">
    <source>
        <dbReference type="ARBA" id="ARBA00023146"/>
    </source>
</evidence>
<evidence type="ECO:0000256" key="11">
    <source>
        <dbReference type="HAMAP-Rule" id="MF_00255"/>
    </source>
</evidence>
<dbReference type="KEGG" id="llp:GH975_00695"/>
<dbReference type="AlphaFoldDB" id="A0A5Q2QAB4"/>
<keyword evidence="5 11" id="KW-0436">Ligase</keyword>
<dbReference type="GO" id="GO:0004820">
    <property type="term" value="F:glycine-tRNA ligase activity"/>
    <property type="evidence" value="ECO:0007669"/>
    <property type="project" value="UniProtKB-UniRule"/>
</dbReference>
<evidence type="ECO:0000256" key="6">
    <source>
        <dbReference type="ARBA" id="ARBA00022741"/>
    </source>
</evidence>
<evidence type="ECO:0000313" key="14">
    <source>
        <dbReference type="Proteomes" id="UP000388235"/>
    </source>
</evidence>
<reference evidence="13 14" key="1">
    <citation type="submission" date="2019-11" db="EMBL/GenBank/DDBJ databases">
        <authorList>
            <person name="Khan S.A."/>
            <person name="Jeon C.O."/>
            <person name="Chun B.H."/>
        </authorList>
    </citation>
    <scope>NUCLEOTIDE SEQUENCE [LARGE SCALE GENOMIC DNA]</scope>
    <source>
        <strain evidence="13 14">IMCC 1097</strain>
    </source>
</reference>
<evidence type="ECO:0000256" key="5">
    <source>
        <dbReference type="ARBA" id="ARBA00022598"/>
    </source>
</evidence>
<feature type="domain" description="DALR anticodon binding" evidence="12">
    <location>
        <begin position="583"/>
        <end position="682"/>
    </location>
</feature>
<organism evidence="13 14">
    <name type="scientific">Litorivicinus lipolyticus</name>
    <dbReference type="NCBI Taxonomy" id="418701"/>
    <lineage>
        <taxon>Bacteria</taxon>
        <taxon>Pseudomonadati</taxon>
        <taxon>Pseudomonadota</taxon>
        <taxon>Gammaproteobacteria</taxon>
        <taxon>Oceanospirillales</taxon>
        <taxon>Litorivicinaceae</taxon>
        <taxon>Litorivicinus</taxon>
    </lineage>
</organism>
<keyword evidence="9 11" id="KW-0030">Aminoacyl-tRNA synthetase</keyword>
<name>A0A5Q2QAB4_9GAMM</name>
<dbReference type="GO" id="GO:0005524">
    <property type="term" value="F:ATP binding"/>
    <property type="evidence" value="ECO:0007669"/>
    <property type="project" value="UniProtKB-UniRule"/>
</dbReference>
<dbReference type="Pfam" id="PF05746">
    <property type="entry name" value="DALR_1"/>
    <property type="match status" value="1"/>
</dbReference>
<keyword evidence="7 11" id="KW-0067">ATP-binding</keyword>
<comment type="catalytic activity">
    <reaction evidence="10 11">
        <text>tRNA(Gly) + glycine + ATP = glycyl-tRNA(Gly) + AMP + diphosphate</text>
        <dbReference type="Rhea" id="RHEA:16013"/>
        <dbReference type="Rhea" id="RHEA-COMP:9664"/>
        <dbReference type="Rhea" id="RHEA-COMP:9683"/>
        <dbReference type="ChEBI" id="CHEBI:30616"/>
        <dbReference type="ChEBI" id="CHEBI:33019"/>
        <dbReference type="ChEBI" id="CHEBI:57305"/>
        <dbReference type="ChEBI" id="CHEBI:78442"/>
        <dbReference type="ChEBI" id="CHEBI:78522"/>
        <dbReference type="ChEBI" id="CHEBI:456215"/>
        <dbReference type="EC" id="6.1.1.14"/>
    </reaction>
</comment>
<dbReference type="RefSeq" id="WP_153712656.1">
    <property type="nucleotide sequence ID" value="NZ_CP045871.1"/>
</dbReference>
<dbReference type="Pfam" id="PF02092">
    <property type="entry name" value="tRNA_synt_2f"/>
    <property type="match status" value="1"/>
</dbReference>
<dbReference type="InterPro" id="IPR015944">
    <property type="entry name" value="Gly-tRNA-synth_bsu"/>
</dbReference>
<comment type="subcellular location">
    <subcellularLocation>
        <location evidence="1 11">Cytoplasm</location>
    </subcellularLocation>
</comment>
<evidence type="ECO:0000256" key="8">
    <source>
        <dbReference type="ARBA" id="ARBA00022917"/>
    </source>
</evidence>